<protein>
    <recommendedName>
        <fullName evidence="2">Mutator-like transposase domain-containing protein</fullName>
    </recommendedName>
</protein>
<feature type="region of interest" description="Disordered" evidence="1">
    <location>
        <begin position="1"/>
        <end position="25"/>
    </location>
</feature>
<reference evidence="3" key="1">
    <citation type="journal article" date="2020" name="bioRxiv">
        <title>Chromosome-level reference genome of the European wasp spider Argiope bruennichi: a resource for studies on range expansion and evolutionary adaptation.</title>
        <authorList>
            <person name="Sheffer M.M."/>
            <person name="Hoppe A."/>
            <person name="Krehenwinkel H."/>
            <person name="Uhl G."/>
            <person name="Kuss A.W."/>
            <person name="Jensen L."/>
            <person name="Jensen C."/>
            <person name="Gillespie R.G."/>
            <person name="Hoff K.J."/>
            <person name="Prost S."/>
        </authorList>
    </citation>
    <scope>NUCLEOTIDE SEQUENCE</scope>
</reference>
<organism evidence="3 4">
    <name type="scientific">Argiope bruennichi</name>
    <name type="common">Wasp spider</name>
    <name type="synonym">Aranea bruennichi</name>
    <dbReference type="NCBI Taxonomy" id="94029"/>
    <lineage>
        <taxon>Eukaryota</taxon>
        <taxon>Metazoa</taxon>
        <taxon>Ecdysozoa</taxon>
        <taxon>Arthropoda</taxon>
        <taxon>Chelicerata</taxon>
        <taxon>Arachnida</taxon>
        <taxon>Araneae</taxon>
        <taxon>Araneomorphae</taxon>
        <taxon>Entelegynae</taxon>
        <taxon>Araneoidea</taxon>
        <taxon>Araneidae</taxon>
        <taxon>Argiope</taxon>
    </lineage>
</organism>
<dbReference type="AlphaFoldDB" id="A0A8T0F263"/>
<evidence type="ECO:0000313" key="3">
    <source>
        <dbReference type="EMBL" id="KAF8785234.1"/>
    </source>
</evidence>
<dbReference type="Pfam" id="PF20700">
    <property type="entry name" value="Mutator"/>
    <property type="match status" value="1"/>
</dbReference>
<proteinExistence type="predicted"/>
<dbReference type="InterPro" id="IPR049012">
    <property type="entry name" value="Mutator_transp_dom"/>
</dbReference>
<comment type="caution">
    <text evidence="3">The sequence shown here is derived from an EMBL/GenBank/DDBJ whole genome shotgun (WGS) entry which is preliminary data.</text>
</comment>
<sequence>MKLKSNHAPPLEDPPGLDLPPAKDPRLHKLQHRTKFPLEPQTSSTPANLPTQNTSLIMDLAVFLLGGGIKSLVFKQPRGLHKSSHHLGAPVLLGNLLFAQRVEDPMHEWYVESRPDAVLIGVGNRHNQTTLARFRSGHTHVQCHPMGNKVYPLCPKCNATQAAAAHILACIEIIWSEKPDSRKMPVNTAAVSSIMATGGGYLNLEYIPSMTSCTFQKDHDRISAAWEETATKEMHDAAMEEKRLTIEATEIDSDGIPLSTVVADGCWAKRSYRTNYSSLSGAIIELPVPCEARSVMRFLSSRNLSAADIHHHICEVNGATTMSENKVPKRTRDSKAGRDNVRDESCFGRSSDHRRYGGCR</sequence>
<gene>
    <name evidence="3" type="ORF">HNY73_010806</name>
</gene>
<dbReference type="Proteomes" id="UP000807504">
    <property type="component" value="Unassembled WGS sequence"/>
</dbReference>
<evidence type="ECO:0000256" key="1">
    <source>
        <dbReference type="SAM" id="MobiDB-lite"/>
    </source>
</evidence>
<evidence type="ECO:0000313" key="4">
    <source>
        <dbReference type="Proteomes" id="UP000807504"/>
    </source>
</evidence>
<feature type="compositionally biased region" description="Basic and acidic residues" evidence="1">
    <location>
        <begin position="326"/>
        <end position="360"/>
    </location>
</feature>
<reference evidence="3" key="2">
    <citation type="submission" date="2020-06" db="EMBL/GenBank/DDBJ databases">
        <authorList>
            <person name="Sheffer M."/>
        </authorList>
    </citation>
    <scope>NUCLEOTIDE SEQUENCE</scope>
</reference>
<keyword evidence="4" id="KW-1185">Reference proteome</keyword>
<evidence type="ECO:0000259" key="2">
    <source>
        <dbReference type="Pfam" id="PF20700"/>
    </source>
</evidence>
<name>A0A8T0F263_ARGBR</name>
<accession>A0A8T0F263</accession>
<feature type="region of interest" description="Disordered" evidence="1">
    <location>
        <begin position="324"/>
        <end position="360"/>
    </location>
</feature>
<feature type="domain" description="Mutator-like transposase" evidence="2">
    <location>
        <begin position="150"/>
        <end position="285"/>
    </location>
</feature>
<dbReference type="EMBL" id="JABXBU010000030">
    <property type="protein sequence ID" value="KAF8785234.1"/>
    <property type="molecule type" value="Genomic_DNA"/>
</dbReference>